<dbReference type="EC" id="2.7.4.9" evidence="2"/>
<dbReference type="CTD" id="129607"/>
<evidence type="ECO:0000256" key="6">
    <source>
        <dbReference type="ARBA" id="ARBA00022777"/>
    </source>
</evidence>
<evidence type="ECO:0000313" key="12">
    <source>
        <dbReference type="RefSeq" id="XP_020632998.2"/>
    </source>
</evidence>
<keyword evidence="3" id="KW-0808">Transferase</keyword>
<evidence type="ECO:0000256" key="2">
    <source>
        <dbReference type="ARBA" id="ARBA00012980"/>
    </source>
</evidence>
<evidence type="ECO:0000256" key="7">
    <source>
        <dbReference type="ARBA" id="ARBA00022840"/>
    </source>
</evidence>
<reference evidence="11" key="1">
    <citation type="submission" date="2025-05" db="UniProtKB">
        <authorList>
            <consortium name="RefSeq"/>
        </authorList>
    </citation>
    <scope>NUCLEOTIDE SEQUENCE [LARGE SCALE GENOMIC DNA]</scope>
</reference>
<organism evidence="11 12">
    <name type="scientific">Pogona vitticeps</name>
    <name type="common">central bearded dragon</name>
    <dbReference type="NCBI Taxonomy" id="103695"/>
    <lineage>
        <taxon>Eukaryota</taxon>
        <taxon>Metazoa</taxon>
        <taxon>Chordata</taxon>
        <taxon>Craniata</taxon>
        <taxon>Vertebrata</taxon>
        <taxon>Euteleostomi</taxon>
        <taxon>Lepidosauria</taxon>
        <taxon>Squamata</taxon>
        <taxon>Bifurcata</taxon>
        <taxon>Unidentata</taxon>
        <taxon>Episquamata</taxon>
        <taxon>Toxicofera</taxon>
        <taxon>Iguania</taxon>
        <taxon>Acrodonta</taxon>
        <taxon>Agamidae</taxon>
        <taxon>Amphibolurinae</taxon>
        <taxon>Pogona</taxon>
    </lineage>
</organism>
<dbReference type="OrthoDB" id="425602at2759"/>
<evidence type="ECO:0000259" key="10">
    <source>
        <dbReference type="Pfam" id="PF02223"/>
    </source>
</evidence>
<dbReference type="InParanoid" id="A0A6J0SDY3"/>
<dbReference type="Pfam" id="PF02223">
    <property type="entry name" value="Thymidylate_kin"/>
    <property type="match status" value="1"/>
</dbReference>
<evidence type="ECO:0000256" key="1">
    <source>
        <dbReference type="ARBA" id="ARBA00009776"/>
    </source>
</evidence>
<gene>
    <name evidence="12" type="primary">CMPK2</name>
</gene>
<evidence type="ECO:0000256" key="5">
    <source>
        <dbReference type="ARBA" id="ARBA00022741"/>
    </source>
</evidence>
<dbReference type="AlphaFoldDB" id="A0A6J0SDY3"/>
<dbReference type="KEGG" id="pvt:110069787"/>
<dbReference type="GO" id="GO:0004550">
    <property type="term" value="F:nucleoside diphosphate kinase activity"/>
    <property type="evidence" value="ECO:0007669"/>
    <property type="project" value="TreeGrafter"/>
</dbReference>
<feature type="region of interest" description="Disordered" evidence="9">
    <location>
        <begin position="1"/>
        <end position="25"/>
    </location>
</feature>
<proteinExistence type="inferred from homology"/>
<keyword evidence="11" id="KW-1185">Reference proteome</keyword>
<dbReference type="GeneID" id="110069787"/>
<dbReference type="InterPro" id="IPR027417">
    <property type="entry name" value="P-loop_NTPase"/>
</dbReference>
<accession>A0A6J0SDY3</accession>
<evidence type="ECO:0000256" key="3">
    <source>
        <dbReference type="ARBA" id="ARBA00022679"/>
    </source>
</evidence>
<keyword evidence="7" id="KW-0067">ATP-binding</keyword>
<dbReference type="HAMAP" id="MF_00165">
    <property type="entry name" value="Thymidylate_kinase"/>
    <property type="match status" value="1"/>
</dbReference>
<comment type="catalytic activity">
    <reaction evidence="8">
        <text>dTMP + ATP = dTDP + ADP</text>
        <dbReference type="Rhea" id="RHEA:13517"/>
        <dbReference type="ChEBI" id="CHEBI:30616"/>
        <dbReference type="ChEBI" id="CHEBI:58369"/>
        <dbReference type="ChEBI" id="CHEBI:63528"/>
        <dbReference type="ChEBI" id="CHEBI:456216"/>
        <dbReference type="EC" id="2.7.4.9"/>
    </reaction>
</comment>
<keyword evidence="6 12" id="KW-0418">Kinase</keyword>
<dbReference type="GO" id="GO:0006233">
    <property type="term" value="P:dTDP biosynthetic process"/>
    <property type="evidence" value="ECO:0007669"/>
    <property type="project" value="InterPro"/>
</dbReference>
<dbReference type="GO" id="GO:0005524">
    <property type="term" value="F:ATP binding"/>
    <property type="evidence" value="ECO:0007669"/>
    <property type="project" value="UniProtKB-KW"/>
</dbReference>
<dbReference type="GO" id="GO:0006235">
    <property type="term" value="P:dTTP biosynthetic process"/>
    <property type="evidence" value="ECO:0007669"/>
    <property type="project" value="TreeGrafter"/>
</dbReference>
<evidence type="ECO:0000256" key="9">
    <source>
        <dbReference type="SAM" id="MobiDB-lite"/>
    </source>
</evidence>
<dbReference type="SUPFAM" id="SSF52540">
    <property type="entry name" value="P-loop containing nucleoside triphosphate hydrolases"/>
    <property type="match status" value="1"/>
</dbReference>
<sequence length="449" mass="48763">MLPRGPRAFSQAAATALRPPSGSAPERLCVAELPGSELAYFAEGGGGGDGGRPPRGFLPPPGRCFSFCVPSGPSAGERVRAARLHRRAEQRLSREPFGPGGAAEVLPLLAYAGPSGSRPEKGFLVRDRRRLPETERALEDLVRLILPPPARLLSVYEAAAAEDGGGGPLWRSLWRLQGAPESKVLLGRARVAGAAEPALHPAAPHLLDGAAVFASFEAARASLRECLSVIPEAKAVLDLVDGCPVHAKKGDFPVIVIEGLDATGKTTVTHALKDSLNAVLLRSPPPCVSQWRKVFDDEPTLIRRAFYALTNYIVASEIAEQSTKSPVIVDRFWHSTAAYAIATEISGKIQHLPPVHHPVYRWPGDLLKPDLVLLLTVSPEERIRRLQGRGIEKTREEAELEANNIFRQKVEESYLRMENPACQPVDASPSREEVLKTVHHLIKKQCHFP</sequence>
<dbReference type="Gene3D" id="3.40.50.300">
    <property type="entry name" value="P-loop containing nucleotide triphosphate hydrolases"/>
    <property type="match status" value="1"/>
</dbReference>
<evidence type="ECO:0000256" key="8">
    <source>
        <dbReference type="ARBA" id="ARBA00048743"/>
    </source>
</evidence>
<dbReference type="Proteomes" id="UP001652642">
    <property type="component" value="Chromosome 1"/>
</dbReference>
<feature type="domain" description="Thymidylate kinase-like" evidence="10">
    <location>
        <begin position="257"/>
        <end position="436"/>
    </location>
</feature>
<dbReference type="GO" id="GO:0050145">
    <property type="term" value="F:nucleoside monophosphate kinase activity"/>
    <property type="evidence" value="ECO:0007669"/>
    <property type="project" value="InterPro"/>
</dbReference>
<dbReference type="GO" id="GO:0005739">
    <property type="term" value="C:mitochondrion"/>
    <property type="evidence" value="ECO:0007669"/>
    <property type="project" value="UniProtKB-SubCell"/>
</dbReference>
<evidence type="ECO:0000256" key="4">
    <source>
        <dbReference type="ARBA" id="ARBA00022727"/>
    </source>
</evidence>
<dbReference type="PIRSF" id="PIRSF019736">
    <property type="entry name" value="dTMP_TKRP1"/>
    <property type="match status" value="1"/>
</dbReference>
<dbReference type="GO" id="GO:0006227">
    <property type="term" value="P:dUDP biosynthetic process"/>
    <property type="evidence" value="ECO:0007669"/>
    <property type="project" value="TreeGrafter"/>
</dbReference>
<keyword evidence="4" id="KW-0545">Nucleotide biosynthesis</keyword>
<dbReference type="PANTHER" id="PTHR10344">
    <property type="entry name" value="THYMIDYLATE KINASE"/>
    <property type="match status" value="1"/>
</dbReference>
<comment type="similarity">
    <text evidence="1">Belongs to the thymidylate kinase family.</text>
</comment>
<dbReference type="RefSeq" id="XP_020632998.2">
    <property type="nucleotide sequence ID" value="XM_020777339.2"/>
</dbReference>
<dbReference type="InterPro" id="IPR039430">
    <property type="entry name" value="Thymidylate_kin-like_dom"/>
</dbReference>
<reference evidence="12" key="2">
    <citation type="submission" date="2025-08" db="UniProtKB">
        <authorList>
            <consortium name="RefSeq"/>
        </authorList>
    </citation>
    <scope>IDENTIFICATION</scope>
</reference>
<evidence type="ECO:0000313" key="11">
    <source>
        <dbReference type="Proteomes" id="UP001652642"/>
    </source>
</evidence>
<dbReference type="InterPro" id="IPR014505">
    <property type="entry name" value="UMP-CMP_kinase_2"/>
</dbReference>
<keyword evidence="5" id="KW-0547">Nucleotide-binding</keyword>
<dbReference type="InterPro" id="IPR018094">
    <property type="entry name" value="Thymidylate_kinase"/>
</dbReference>
<dbReference type="PANTHER" id="PTHR10344:SF4">
    <property type="entry name" value="UMP-CMP KINASE 2, MITOCHONDRIAL"/>
    <property type="match status" value="1"/>
</dbReference>
<dbReference type="GO" id="GO:0004798">
    <property type="term" value="F:dTMP kinase activity"/>
    <property type="evidence" value="ECO:0007669"/>
    <property type="project" value="UniProtKB-EC"/>
</dbReference>
<protein>
    <recommendedName>
        <fullName evidence="2">dTMP kinase</fullName>
        <ecNumber evidence="2">2.7.4.9</ecNumber>
    </recommendedName>
</protein>
<name>A0A6J0SDY3_9SAUR</name>